<dbReference type="GO" id="GO:0071230">
    <property type="term" value="P:cellular response to amino acid stimulus"/>
    <property type="evidence" value="ECO:0007669"/>
    <property type="project" value="TreeGrafter"/>
</dbReference>
<dbReference type="PROSITE" id="PS50082">
    <property type="entry name" value="WD_REPEATS_2"/>
    <property type="match status" value="1"/>
</dbReference>
<dbReference type="PRINTS" id="PR01547">
    <property type="entry name" value="YEAST176DUF"/>
</dbReference>
<dbReference type="GO" id="GO:0031931">
    <property type="term" value="C:TORC1 complex"/>
    <property type="evidence" value="ECO:0007669"/>
    <property type="project" value="EnsemblFungi"/>
</dbReference>
<dbReference type="FunCoup" id="A7TMJ8">
    <property type="interactions" value="887"/>
</dbReference>
<sequence length="1532" mass="173844">MTVSYGPHPLKPLNTNTRHGFDEQYNSEQFLETLAQNFIFYFDDKRHRRNGNPTPENEILEDEDSYFQPITDWKIMKDRQKTVSAALLLCLNLGVDPPDVIKTNPCARIEAGVDALTFQDSKKAIEQIGKNLQSQYETLSLRTRFKQSLDPCVEDVKRFCNSLRRTSKDDRILFHYNGHGVPKPTPSGEIWVFNRGYTQYIPVSLYDLQTWLGAPCIFVYDCNSAGNIVTNFQNFVQKRIKDDESGKHDVAAPSPTSAYKECFQLASCRADELLLMAPELPADLFTCCLTNPIDISVKVFLMQSHLKNSKYKVFFESSNEFSSDEKEFPELKTPNIKVPGMLSDRRTPLGELNWIFTAITDTIAWTSLPRPLFKKLFRHDLMVAALFRNFLLAKRIMPWYNCHPVSDPSLPESIAEHPMWKSWDLALDEVLSKLVDSLENNPQARTTDATTLFRQQDTAQNQQPKQQQQQLKQQQEVKPGSIQNHSRFAVGNLSTMSLATHPALNNQKRSSTVNFQNGVQPVQKQFTGFFEQNLTAFELWLKYASNTRNPPEQLPIVLQVLLSQVHRIRALVLLSRFLDLGPWAVYLSLSIGIFPYVLKLLQSPAPELKPILVFIWARIMAIDYKSIQADLLKERGYVYFVSILVPDWNSPQLPTSSSSLNNGSPLTMTAKPSVSILRNQSSQQLGNNSIDTITNHYSNETTDDQKAMAVFILSAFIRDFPHGQKQCFNMDLVKRLCYYIDNSGVPLLRQWSIILLGQFFEKHPLHRYICMELGVLDSILKSLNDPVPEIRAASLLSLSSYISDPDESEILLRLQQELEQQYQQLHTQLQQIQNATHQQYQQIEQQQMKIERQLQHCQEIQSKLQNVDFEKLKEQSISNLISILPLINDGSPLVRKEIIIYFSKVVNRYINFFIVVAFDLLNEEITQLEGIGKNKDLNEKSTFSQGSIFSSIWKGLLILASDPFPENSVLAGKIIDYILIEISFHKDLGPPFLKMEEYLIKRSSNLNQNGSKGFDASQVQVIGRNNNQASNNNSEEILSDESSHHDELQGQFFLTKFFSTLGFKDHDDKGYSSSTTHTQTPKSDSSGNRSSNGSGLKSNGGGVKKETEQIILPLQSSLLTYCYEYFQEPQMRKQETDEPGSVNYNIRIWRRNRNEKIIEETQAEKTLSLYGDWSNRLITFDNKSQPKIMEFTQFDDYLVVADERDYITVYDWEKDSVISRFSNGNPFGTKVTSLKFINEDDSSLLMTGSSDGIVNIYKGFDDIESNQVVTAWRGLTDMLLTPRSSGLLIDWQQIRGSLLATGDVKVIRIWDAHSETVEIDIPAKTSSLVTSITSDQLAGDIFVCGFADGTLRAYDRRLDPRDAMVRLWRTSSNRNSRSAITNVHLQRGGYRELASGTANGMVELWDIRSQDSVSSFNVGGSNMEQSGTQKMTTMTCMQLHEHVPVIATGTKQINLWTTSGDLLSSFNNVHHNGGVAGTLAVSGIRSTLTSNLSSSTSFLSSLALHPHRMMLSASNSHDTKISIYTCHKKKFE</sequence>
<dbReference type="GO" id="GO:0000329">
    <property type="term" value="C:fungal-type vacuole membrane"/>
    <property type="evidence" value="ECO:0007669"/>
    <property type="project" value="EnsemblFungi"/>
</dbReference>
<dbReference type="InterPro" id="IPR004083">
    <property type="entry name" value="Raptor"/>
</dbReference>
<dbReference type="PhylomeDB" id="A7TMJ8"/>
<dbReference type="Gene3D" id="2.130.10.10">
    <property type="entry name" value="YVTN repeat-like/Quinoprotein amine dehydrogenase"/>
    <property type="match status" value="2"/>
</dbReference>
<dbReference type="InterPro" id="IPR029347">
    <property type="entry name" value="Raptor_N"/>
</dbReference>
<feature type="repeat" description="WD" evidence="4">
    <location>
        <begin position="1393"/>
        <end position="1415"/>
    </location>
</feature>
<feature type="compositionally biased region" description="Low complexity" evidence="6">
    <location>
        <begin position="1082"/>
        <end position="1097"/>
    </location>
</feature>
<evidence type="ECO:0000313" key="8">
    <source>
        <dbReference type="EMBL" id="EDO16496.1"/>
    </source>
</evidence>
<dbReference type="InterPro" id="IPR016024">
    <property type="entry name" value="ARM-type_fold"/>
</dbReference>
<dbReference type="GO" id="GO:0030874">
    <property type="term" value="C:nucleolar chromatin"/>
    <property type="evidence" value="ECO:0007669"/>
    <property type="project" value="EnsemblFungi"/>
</dbReference>
<dbReference type="InParanoid" id="A7TMJ8"/>
<dbReference type="SMART" id="SM01302">
    <property type="entry name" value="Raptor_N"/>
    <property type="match status" value="1"/>
</dbReference>
<feature type="region of interest" description="Disordered" evidence="6">
    <location>
        <begin position="1069"/>
        <end position="1102"/>
    </location>
</feature>
<feature type="compositionally biased region" description="Low complexity" evidence="6">
    <location>
        <begin position="456"/>
        <end position="474"/>
    </location>
</feature>
<gene>
    <name evidence="8" type="ORF">Kpol_513p12</name>
</gene>
<dbReference type="RefSeq" id="XP_001644354.1">
    <property type="nucleotide sequence ID" value="XM_001644304.1"/>
</dbReference>
<dbReference type="EMBL" id="DS480423">
    <property type="protein sequence ID" value="EDO16496.1"/>
    <property type="molecule type" value="Genomic_DNA"/>
</dbReference>
<evidence type="ECO:0000256" key="5">
    <source>
        <dbReference type="SAM" id="Coils"/>
    </source>
</evidence>
<reference evidence="8 9" key="1">
    <citation type="journal article" date="2007" name="Proc. Natl. Acad. Sci. U.S.A.">
        <title>Independent sorting-out of thousands of duplicated gene pairs in two yeast species descended from a whole-genome duplication.</title>
        <authorList>
            <person name="Scannell D.R."/>
            <person name="Frank A.C."/>
            <person name="Conant G.C."/>
            <person name="Byrne K.P."/>
            <person name="Woolfit M."/>
            <person name="Wolfe K.H."/>
        </authorList>
    </citation>
    <scope>NUCLEOTIDE SEQUENCE [LARGE SCALE GENOMIC DNA]</scope>
    <source>
        <strain evidence="9">ATCC 22028 / DSM 70294 / BCRC 21397 / CBS 2163 / NBRC 10782 / NRRL Y-8283 / UCD 57-17</strain>
    </source>
</reference>
<evidence type="ECO:0000256" key="2">
    <source>
        <dbReference type="ARBA" id="ARBA00022574"/>
    </source>
</evidence>
<dbReference type="InterPro" id="IPR001680">
    <property type="entry name" value="WD40_rpt"/>
</dbReference>
<keyword evidence="2 4" id="KW-0853">WD repeat</keyword>
<evidence type="ECO:0000256" key="3">
    <source>
        <dbReference type="ARBA" id="ARBA00022737"/>
    </source>
</evidence>
<dbReference type="InterPro" id="IPR036322">
    <property type="entry name" value="WD40_repeat_dom_sf"/>
</dbReference>
<feature type="domain" description="Raptor N-terminal CASPase-like" evidence="7">
    <location>
        <begin position="79"/>
        <end position="233"/>
    </location>
</feature>
<dbReference type="GeneID" id="5544649"/>
<dbReference type="GO" id="GO:0030307">
    <property type="term" value="P:positive regulation of cell growth"/>
    <property type="evidence" value="ECO:0007669"/>
    <property type="project" value="TreeGrafter"/>
</dbReference>
<keyword evidence="5" id="KW-0175">Coiled coil</keyword>
<evidence type="ECO:0000256" key="6">
    <source>
        <dbReference type="SAM" id="MobiDB-lite"/>
    </source>
</evidence>
<feature type="region of interest" description="Disordered" evidence="6">
    <location>
        <begin position="456"/>
        <end position="480"/>
    </location>
</feature>
<evidence type="ECO:0000313" key="9">
    <source>
        <dbReference type="Proteomes" id="UP000000267"/>
    </source>
</evidence>
<evidence type="ECO:0000256" key="1">
    <source>
        <dbReference type="ARBA" id="ARBA00009257"/>
    </source>
</evidence>
<dbReference type="eggNOG" id="KOG1517">
    <property type="taxonomic scope" value="Eukaryota"/>
</dbReference>
<dbReference type="SUPFAM" id="SSF50978">
    <property type="entry name" value="WD40 repeat-like"/>
    <property type="match status" value="1"/>
</dbReference>
<name>A7TMJ8_VANPO</name>
<dbReference type="GO" id="GO:0031139">
    <property type="term" value="P:positive regulation of conjugation with cellular fusion"/>
    <property type="evidence" value="ECO:0007669"/>
    <property type="project" value="EnsemblFungi"/>
</dbReference>
<dbReference type="GO" id="GO:0009267">
    <property type="term" value="P:cellular response to starvation"/>
    <property type="evidence" value="ECO:0007669"/>
    <property type="project" value="EnsemblFungi"/>
</dbReference>
<evidence type="ECO:0000259" key="7">
    <source>
        <dbReference type="SMART" id="SM01302"/>
    </source>
</evidence>
<dbReference type="SUPFAM" id="SSF48371">
    <property type="entry name" value="ARM repeat"/>
    <property type="match status" value="1"/>
</dbReference>
<organism evidence="9">
    <name type="scientific">Vanderwaltozyma polyspora (strain ATCC 22028 / DSM 70294 / BCRC 21397 / CBS 2163 / NBRC 10782 / NRRL Y-8283 / UCD 57-17)</name>
    <name type="common">Kluyveromyces polysporus</name>
    <dbReference type="NCBI Taxonomy" id="436907"/>
    <lineage>
        <taxon>Eukaryota</taxon>
        <taxon>Fungi</taxon>
        <taxon>Dikarya</taxon>
        <taxon>Ascomycota</taxon>
        <taxon>Saccharomycotina</taxon>
        <taxon>Saccharomycetes</taxon>
        <taxon>Saccharomycetales</taxon>
        <taxon>Saccharomycetaceae</taxon>
        <taxon>Vanderwaltozyma</taxon>
    </lineage>
</organism>
<dbReference type="HOGENOM" id="CLU_001136_0_2_1"/>
<comment type="similarity">
    <text evidence="1">Belongs to the WD repeat RAPTOR family.</text>
</comment>
<dbReference type="GO" id="GO:0005886">
    <property type="term" value="C:plasma membrane"/>
    <property type="evidence" value="ECO:0007669"/>
    <property type="project" value="EnsemblFungi"/>
</dbReference>
<proteinExistence type="inferred from homology"/>
<dbReference type="SMART" id="SM00320">
    <property type="entry name" value="WD40"/>
    <property type="match status" value="4"/>
</dbReference>
<dbReference type="OrthoDB" id="10262360at2759"/>
<keyword evidence="3" id="KW-0677">Repeat</keyword>
<accession>A7TMJ8</accession>
<dbReference type="STRING" id="436907.A7TMJ8"/>
<dbReference type="GO" id="GO:0010506">
    <property type="term" value="P:regulation of autophagy"/>
    <property type="evidence" value="ECO:0007669"/>
    <property type="project" value="TreeGrafter"/>
</dbReference>
<dbReference type="GO" id="GO:0030674">
    <property type="term" value="F:protein-macromolecule adaptor activity"/>
    <property type="evidence" value="ECO:0007669"/>
    <property type="project" value="TreeGrafter"/>
</dbReference>
<protein>
    <recommendedName>
        <fullName evidence="7">Raptor N-terminal CASPase-like domain-containing protein</fullName>
    </recommendedName>
</protein>
<feature type="coiled-coil region" evidence="5">
    <location>
        <begin position="811"/>
        <end position="863"/>
    </location>
</feature>
<dbReference type="GO" id="GO:0031929">
    <property type="term" value="P:TOR signaling"/>
    <property type="evidence" value="ECO:0007669"/>
    <property type="project" value="InterPro"/>
</dbReference>
<evidence type="ECO:0000256" key="4">
    <source>
        <dbReference type="PROSITE-ProRule" id="PRU00221"/>
    </source>
</evidence>
<dbReference type="GO" id="GO:0043130">
    <property type="term" value="F:ubiquitin binding"/>
    <property type="evidence" value="ECO:0007669"/>
    <property type="project" value="EnsemblFungi"/>
</dbReference>
<dbReference type="InterPro" id="IPR015943">
    <property type="entry name" value="WD40/YVTN_repeat-like_dom_sf"/>
</dbReference>
<dbReference type="OMA" id="TEVCTND"/>
<dbReference type="InterPro" id="IPR011989">
    <property type="entry name" value="ARM-like"/>
</dbReference>
<dbReference type="KEGG" id="vpo:Kpol_513p12"/>
<dbReference type="Pfam" id="PF14538">
    <property type="entry name" value="Raptor_N"/>
    <property type="match status" value="1"/>
</dbReference>
<dbReference type="PANTHER" id="PTHR12848:SF16">
    <property type="entry name" value="REGULATORY-ASSOCIATED PROTEIN OF MTOR"/>
    <property type="match status" value="1"/>
</dbReference>
<keyword evidence="9" id="KW-1185">Reference proteome</keyword>
<dbReference type="PANTHER" id="PTHR12848">
    <property type="entry name" value="REGULATORY-ASSOCIATED PROTEIN OF MTOR"/>
    <property type="match status" value="1"/>
</dbReference>
<dbReference type="Proteomes" id="UP000000267">
    <property type="component" value="Unassembled WGS sequence"/>
</dbReference>
<dbReference type="Gene3D" id="1.25.10.10">
    <property type="entry name" value="Leucine-rich Repeat Variant"/>
    <property type="match status" value="1"/>
</dbReference>
<feature type="compositionally biased region" description="Polar residues" evidence="6">
    <location>
        <begin position="1071"/>
        <end position="1081"/>
    </location>
</feature>